<sequence length="193" mass="20971">MKVAAVQAEPAWFNLEAGVDKVISIVKEAAANGVQLVGFPEVFIPGYPMRVWTEAYNPTFFTEYQKNSLSVTSPQYQRILQAVKDAGLWVVLGFVELDGCSMYAAQSIINANGEVVLHRRKLKPTGHERTLWGDAPSDSLKSAVEGPDGVTIGLLGLMVMQRGVFVASKLITNPSIPPHGGYGTTMLIVHQGW</sequence>
<evidence type="ECO:0000259" key="4">
    <source>
        <dbReference type="PROSITE" id="PS50263"/>
    </source>
</evidence>
<keyword evidence="2" id="KW-0378">Hydrolase</keyword>
<dbReference type="PANTHER" id="PTHR46044">
    <property type="entry name" value="NITRILASE"/>
    <property type="match status" value="1"/>
</dbReference>
<evidence type="ECO:0000256" key="3">
    <source>
        <dbReference type="PROSITE-ProRule" id="PRU10139"/>
    </source>
</evidence>
<dbReference type="SUPFAM" id="SSF56317">
    <property type="entry name" value="Carbon-nitrogen hydrolase"/>
    <property type="match status" value="1"/>
</dbReference>
<dbReference type="GO" id="GO:0016836">
    <property type="term" value="F:hydro-lyase activity"/>
    <property type="evidence" value="ECO:0007669"/>
    <property type="project" value="UniProtKB-ARBA"/>
</dbReference>
<evidence type="ECO:0000313" key="6">
    <source>
        <dbReference type="Proteomes" id="UP001383192"/>
    </source>
</evidence>
<organism evidence="5 6">
    <name type="scientific">Paramarasmius palmivorus</name>
    <dbReference type="NCBI Taxonomy" id="297713"/>
    <lineage>
        <taxon>Eukaryota</taxon>
        <taxon>Fungi</taxon>
        <taxon>Dikarya</taxon>
        <taxon>Basidiomycota</taxon>
        <taxon>Agaricomycotina</taxon>
        <taxon>Agaricomycetes</taxon>
        <taxon>Agaricomycetidae</taxon>
        <taxon>Agaricales</taxon>
        <taxon>Marasmiineae</taxon>
        <taxon>Marasmiaceae</taxon>
        <taxon>Paramarasmius</taxon>
    </lineage>
</organism>
<reference evidence="5 6" key="1">
    <citation type="submission" date="2024-01" db="EMBL/GenBank/DDBJ databases">
        <title>A draft genome for a cacao thread blight-causing isolate of Paramarasmius palmivorus.</title>
        <authorList>
            <person name="Baruah I.K."/>
            <person name="Bukari Y."/>
            <person name="Amoako-Attah I."/>
            <person name="Meinhardt L.W."/>
            <person name="Bailey B.A."/>
            <person name="Cohen S.P."/>
        </authorList>
    </citation>
    <scope>NUCLEOTIDE SEQUENCE [LARGE SCALE GENOMIC DNA]</scope>
    <source>
        <strain evidence="5 6">GH-12</strain>
    </source>
</reference>
<gene>
    <name evidence="5" type="ORF">VNI00_000307</name>
</gene>
<dbReference type="InterPro" id="IPR036526">
    <property type="entry name" value="C-N_Hydrolase_sf"/>
</dbReference>
<keyword evidence="6" id="KW-1185">Reference proteome</keyword>
<dbReference type="AlphaFoldDB" id="A0AAW0EEX0"/>
<evidence type="ECO:0000313" key="5">
    <source>
        <dbReference type="EMBL" id="KAK7062814.1"/>
    </source>
</evidence>
<feature type="active site" description="Proton acceptor" evidence="3">
    <location>
        <position position="41"/>
    </location>
</feature>
<feature type="domain" description="CN hydrolase" evidence="4">
    <location>
        <begin position="1"/>
        <end position="193"/>
    </location>
</feature>
<evidence type="ECO:0000256" key="2">
    <source>
        <dbReference type="ARBA" id="ARBA00022801"/>
    </source>
</evidence>
<dbReference type="InterPro" id="IPR044149">
    <property type="entry name" value="Nitrilases_CHs"/>
</dbReference>
<dbReference type="Proteomes" id="UP001383192">
    <property type="component" value="Unassembled WGS sequence"/>
</dbReference>
<dbReference type="InterPro" id="IPR000132">
    <property type="entry name" value="Nitrilase/CN_hydratase_CS"/>
</dbReference>
<dbReference type="EMBL" id="JAYKXP010000001">
    <property type="protein sequence ID" value="KAK7062814.1"/>
    <property type="molecule type" value="Genomic_DNA"/>
</dbReference>
<dbReference type="PROSITE" id="PS00920">
    <property type="entry name" value="NITRIL_CHT_1"/>
    <property type="match status" value="1"/>
</dbReference>
<protein>
    <recommendedName>
        <fullName evidence="4">CN hydrolase domain-containing protein</fullName>
    </recommendedName>
</protein>
<dbReference type="Gene3D" id="3.60.110.10">
    <property type="entry name" value="Carbon-nitrogen hydrolase"/>
    <property type="match status" value="1"/>
</dbReference>
<dbReference type="PANTHER" id="PTHR46044:SF14">
    <property type="entry name" value="ARYLACETONITRILASE"/>
    <property type="match status" value="1"/>
</dbReference>
<dbReference type="InterPro" id="IPR003010">
    <property type="entry name" value="C-N_Hydrolase"/>
</dbReference>
<comment type="caution">
    <text evidence="5">The sequence shown here is derived from an EMBL/GenBank/DDBJ whole genome shotgun (WGS) entry which is preliminary data.</text>
</comment>
<comment type="similarity">
    <text evidence="1">Belongs to the carbon-nitrogen hydrolase superfamily. Nitrilase family.</text>
</comment>
<dbReference type="Pfam" id="PF00795">
    <property type="entry name" value="CN_hydrolase"/>
    <property type="match status" value="1"/>
</dbReference>
<dbReference type="PROSITE" id="PS50263">
    <property type="entry name" value="CN_HYDROLASE"/>
    <property type="match status" value="1"/>
</dbReference>
<evidence type="ECO:0000256" key="1">
    <source>
        <dbReference type="ARBA" id="ARBA00008129"/>
    </source>
</evidence>
<accession>A0AAW0EEX0</accession>
<dbReference type="GO" id="GO:0000257">
    <property type="term" value="F:nitrilase activity"/>
    <property type="evidence" value="ECO:0007669"/>
    <property type="project" value="UniProtKB-ARBA"/>
</dbReference>
<proteinExistence type="inferred from homology"/>
<name>A0AAW0EEX0_9AGAR</name>